<dbReference type="GeneID" id="79021943"/>
<keyword evidence="1" id="KW-0175">Coiled coil</keyword>
<keyword evidence="3" id="KW-0808">Transferase</keyword>
<dbReference type="Pfam" id="PF09837">
    <property type="entry name" value="DUF2064"/>
    <property type="match status" value="1"/>
</dbReference>
<gene>
    <name evidence="3" type="ORF">I6H45_04315</name>
</gene>
<dbReference type="Pfam" id="PF01636">
    <property type="entry name" value="APH"/>
    <property type="match status" value="1"/>
</dbReference>
<protein>
    <submittedName>
        <fullName evidence="3">TIGR04282 family arsenosugar biosynthesis glycosyltransferase</fullName>
    </submittedName>
</protein>
<feature type="domain" description="Aminoglycoside phosphotransferase" evidence="2">
    <location>
        <begin position="225"/>
        <end position="396"/>
    </location>
</feature>
<accession>A0A7T4K643</accession>
<proteinExistence type="predicted"/>
<dbReference type="InterPro" id="IPR018641">
    <property type="entry name" value="Trfase_1_rSAM/seldom-assoc"/>
</dbReference>
<dbReference type="AlphaFoldDB" id="A0A7T4K643"/>
<sequence>MDKIIFFTKAPRLGFGKSRLKNYLDENQRLQLTIDLINENYKKIKKTNKDYVIYYDGSKNDIDFLSGEKIHQQGDDLGARMKNSIDKQLSFSNKVILIGSDLINLSEKEINRAFEQLDFYDIVISPSDDGGYGLVGMKESLDIFSNIVYSKSNVLEETIKKIKEMNKTYKLLDEIYDIDDFTDLLKAEFSSKNIELLGAGEYNINYKYKNKVIRINLQSQLGLGKEQIKYEYNALKELEKSTVTPKAYELYDKGKYLPFGFLTMEFIEGRALDYNKDLEIAAYMLSKIHSTKIEDSKLIFADKPFKNMYEEFECMYSYYKDWENKNKDTEKYIDKFMLIAKRSGLNKKIEKPCIINTELNNRNFIIGEHSKVIDWEKPIIGECEQDLAHFLVPTTTNWKTDVILDKKDMLDFLNIYKKYRKVDMYKFFKYLMFNSLRGVTWCSMAKVEYSKERKIKNEDTIEKINKFLSREYLEMLSKLYEEFK</sequence>
<name>A0A7T4K643_9FIRM</name>
<evidence type="ECO:0000259" key="2">
    <source>
        <dbReference type="Pfam" id="PF01636"/>
    </source>
</evidence>
<dbReference type="KEGG" id="avg:I6H45_04315"/>
<dbReference type="GO" id="GO:0016740">
    <property type="term" value="F:transferase activity"/>
    <property type="evidence" value="ECO:0007669"/>
    <property type="project" value="UniProtKB-KW"/>
</dbReference>
<organism evidence="3 4">
    <name type="scientific">Anaerococcus vaginalis</name>
    <dbReference type="NCBI Taxonomy" id="33037"/>
    <lineage>
        <taxon>Bacteria</taxon>
        <taxon>Bacillati</taxon>
        <taxon>Bacillota</taxon>
        <taxon>Tissierellia</taxon>
        <taxon>Tissierellales</taxon>
        <taxon>Peptoniphilaceae</taxon>
        <taxon>Anaerococcus</taxon>
    </lineage>
</organism>
<evidence type="ECO:0000256" key="1">
    <source>
        <dbReference type="SAM" id="Coils"/>
    </source>
</evidence>
<dbReference type="PANTHER" id="PTHR36529">
    <property type="entry name" value="SLL1095 PROTEIN"/>
    <property type="match status" value="1"/>
</dbReference>
<dbReference type="SUPFAM" id="SSF53448">
    <property type="entry name" value="Nucleotide-diphospho-sugar transferases"/>
    <property type="match status" value="1"/>
</dbReference>
<dbReference type="InterPro" id="IPR002575">
    <property type="entry name" value="Aminoglycoside_PTrfase"/>
</dbReference>
<dbReference type="Gene3D" id="3.90.550.10">
    <property type="entry name" value="Spore Coat Polysaccharide Biosynthesis Protein SpsA, Chain A"/>
    <property type="match status" value="1"/>
</dbReference>
<dbReference type="InterPro" id="IPR029044">
    <property type="entry name" value="Nucleotide-diphossugar_trans"/>
</dbReference>
<dbReference type="EMBL" id="CP066014">
    <property type="protein sequence ID" value="QQB62707.1"/>
    <property type="molecule type" value="Genomic_DNA"/>
</dbReference>
<dbReference type="RefSeq" id="WP_004838702.1">
    <property type="nucleotide sequence ID" value="NZ_CP066014.1"/>
</dbReference>
<evidence type="ECO:0000313" key="3">
    <source>
        <dbReference type="EMBL" id="QQB62707.1"/>
    </source>
</evidence>
<evidence type="ECO:0000313" key="4">
    <source>
        <dbReference type="Proteomes" id="UP000595276"/>
    </source>
</evidence>
<dbReference type="PANTHER" id="PTHR36529:SF1">
    <property type="entry name" value="GLYCOSYLTRANSFERASE"/>
    <property type="match status" value="1"/>
</dbReference>
<feature type="coiled-coil region" evidence="1">
    <location>
        <begin position="20"/>
        <end position="47"/>
    </location>
</feature>
<dbReference type="SUPFAM" id="SSF56112">
    <property type="entry name" value="Protein kinase-like (PK-like)"/>
    <property type="match status" value="1"/>
</dbReference>
<dbReference type="InterPro" id="IPR011009">
    <property type="entry name" value="Kinase-like_dom_sf"/>
</dbReference>
<reference evidence="3 4" key="1">
    <citation type="submission" date="2020-12" db="EMBL/GenBank/DDBJ databases">
        <title>FDA dAtabase for Regulatory Grade micrObial Sequences (FDA-ARGOS): Supporting development and validation of Infectious Disease Dx tests.</title>
        <authorList>
            <person name="Sproer C."/>
            <person name="Gronow S."/>
            <person name="Severitt S."/>
            <person name="Schroder I."/>
            <person name="Tallon L."/>
            <person name="Sadzewicz L."/>
            <person name="Zhao X."/>
            <person name="Boylan J."/>
            <person name="Ott S."/>
            <person name="Bowen H."/>
            <person name="Vavikolanu K."/>
            <person name="Mehta A."/>
            <person name="Aluvathingal J."/>
            <person name="Nadendla S."/>
            <person name="Lowell S."/>
            <person name="Myers T."/>
            <person name="Yan Y."/>
            <person name="Sichtig H."/>
        </authorList>
    </citation>
    <scope>NUCLEOTIDE SEQUENCE [LARGE SCALE GENOMIC DNA]</scope>
    <source>
        <strain evidence="3 4">FDAARGOS_988</strain>
    </source>
</reference>
<dbReference type="Proteomes" id="UP000595276">
    <property type="component" value="Chromosome"/>
</dbReference>
<dbReference type="NCBIfam" id="TIGR04282">
    <property type="entry name" value="glyco_like_cofC"/>
    <property type="match status" value="1"/>
</dbReference>